<dbReference type="Pfam" id="PF01202">
    <property type="entry name" value="SKI"/>
    <property type="match status" value="1"/>
</dbReference>
<feature type="binding site" evidence="7">
    <location>
        <position position="101"/>
    </location>
    <ligand>
        <name>substrate</name>
    </ligand>
</feature>
<keyword evidence="10" id="KW-1185">Reference proteome</keyword>
<dbReference type="CDD" id="cd00464">
    <property type="entry name" value="SK"/>
    <property type="match status" value="1"/>
</dbReference>
<feature type="binding site" evidence="7">
    <location>
        <begin position="31"/>
        <end position="36"/>
    </location>
    <ligand>
        <name>ATP</name>
        <dbReference type="ChEBI" id="CHEBI:30616"/>
    </ligand>
</feature>
<dbReference type="PANTHER" id="PTHR21087:SF16">
    <property type="entry name" value="SHIKIMATE KINASE 1, CHLOROPLASTIC"/>
    <property type="match status" value="1"/>
</dbReference>
<evidence type="ECO:0000256" key="8">
    <source>
        <dbReference type="SAM" id="Phobius"/>
    </source>
</evidence>
<keyword evidence="7" id="KW-0479">Metal-binding</keyword>
<keyword evidence="5 7" id="KW-0067">ATP-binding</keyword>
<dbReference type="EMBL" id="JAGETZ010000002">
    <property type="protein sequence ID" value="MBO2008754.1"/>
    <property type="molecule type" value="Genomic_DNA"/>
</dbReference>
<keyword evidence="2 7" id="KW-0808">Transferase</keyword>
<organism evidence="9 10">
    <name type="scientific">Hymenobacter negativus</name>
    <dbReference type="NCBI Taxonomy" id="2795026"/>
    <lineage>
        <taxon>Bacteria</taxon>
        <taxon>Pseudomonadati</taxon>
        <taxon>Bacteroidota</taxon>
        <taxon>Cytophagia</taxon>
        <taxon>Cytophagales</taxon>
        <taxon>Hymenobacteraceae</taxon>
        <taxon>Hymenobacter</taxon>
    </lineage>
</organism>
<dbReference type="InterPro" id="IPR031322">
    <property type="entry name" value="Shikimate/glucono_kinase"/>
</dbReference>
<dbReference type="InterPro" id="IPR000623">
    <property type="entry name" value="Shikimate_kinase/TSH1"/>
</dbReference>
<evidence type="ECO:0000313" key="9">
    <source>
        <dbReference type="EMBL" id="MBO2008754.1"/>
    </source>
</evidence>
<comment type="catalytic activity">
    <reaction evidence="7">
        <text>shikimate + ATP = 3-phosphoshikimate + ADP + H(+)</text>
        <dbReference type="Rhea" id="RHEA:13121"/>
        <dbReference type="ChEBI" id="CHEBI:15378"/>
        <dbReference type="ChEBI" id="CHEBI:30616"/>
        <dbReference type="ChEBI" id="CHEBI:36208"/>
        <dbReference type="ChEBI" id="CHEBI:145989"/>
        <dbReference type="ChEBI" id="CHEBI:456216"/>
        <dbReference type="EC" id="2.7.1.71"/>
    </reaction>
</comment>
<evidence type="ECO:0000256" key="1">
    <source>
        <dbReference type="ARBA" id="ARBA00022605"/>
    </source>
</evidence>
<keyword evidence="4 7" id="KW-0418">Kinase</keyword>
<keyword evidence="8" id="KW-0472">Membrane</keyword>
<dbReference type="PANTHER" id="PTHR21087">
    <property type="entry name" value="SHIKIMATE KINASE"/>
    <property type="match status" value="1"/>
</dbReference>
<name>A0ABS3QD52_9BACT</name>
<comment type="subunit">
    <text evidence="7">Monomer.</text>
</comment>
<feature type="transmembrane region" description="Helical" evidence="8">
    <location>
        <begin position="172"/>
        <end position="192"/>
    </location>
</feature>
<dbReference type="GO" id="GO:0016301">
    <property type="term" value="F:kinase activity"/>
    <property type="evidence" value="ECO:0007669"/>
    <property type="project" value="UniProtKB-KW"/>
</dbReference>
<evidence type="ECO:0000313" key="10">
    <source>
        <dbReference type="Proteomes" id="UP000664369"/>
    </source>
</evidence>
<evidence type="ECO:0000256" key="6">
    <source>
        <dbReference type="ARBA" id="ARBA00023141"/>
    </source>
</evidence>
<evidence type="ECO:0000256" key="3">
    <source>
        <dbReference type="ARBA" id="ARBA00022741"/>
    </source>
</evidence>
<protein>
    <recommendedName>
        <fullName evidence="7">Shikimate kinase</fullName>
        <shortName evidence="7">SK</shortName>
        <ecNumber evidence="7">2.7.1.71</ecNumber>
    </recommendedName>
</protein>
<feature type="binding site" evidence="7">
    <location>
        <position position="53"/>
    </location>
    <ligand>
        <name>substrate</name>
    </ligand>
</feature>
<proteinExistence type="inferred from homology"/>
<comment type="similarity">
    <text evidence="7">Belongs to the shikimate kinase family.</text>
</comment>
<feature type="binding site" evidence="7">
    <location>
        <position position="35"/>
    </location>
    <ligand>
        <name>Mg(2+)</name>
        <dbReference type="ChEBI" id="CHEBI:18420"/>
    </ligand>
</feature>
<feature type="binding site" evidence="7">
    <location>
        <position position="161"/>
    </location>
    <ligand>
        <name>substrate</name>
    </ligand>
</feature>
<dbReference type="InterPro" id="IPR027417">
    <property type="entry name" value="P-loop_NTPase"/>
</dbReference>
<keyword evidence="8" id="KW-0812">Transmembrane</keyword>
<keyword evidence="7" id="KW-0460">Magnesium</keyword>
<comment type="caution">
    <text evidence="9">The sequence shown here is derived from an EMBL/GenBank/DDBJ whole genome shotgun (WGS) entry which is preliminary data.</text>
</comment>
<sequence>MTENPKKQAFPIDDLFTRGGSGHLSLVGLPGAGKTTLGRQLAAHFNRPFLDLDIAIEARTGRSVRELFAAEGEAEFRSLEASVLREALSYPGPPLVLATGGGTPCFHDNMALLNHVGPTLWLDVPLELLATRFSPDEVAKRPLMAAAGGAEAWLRETLAARMKFYARARLRCSLACTLPAVVAQLAGIGFALPGTLPTVL</sequence>
<feature type="binding site" evidence="7">
    <location>
        <position position="141"/>
    </location>
    <ligand>
        <name>ATP</name>
        <dbReference type="ChEBI" id="CHEBI:30616"/>
    </ligand>
</feature>
<dbReference type="Gene3D" id="3.40.50.300">
    <property type="entry name" value="P-loop containing nucleotide triphosphate hydrolases"/>
    <property type="match status" value="1"/>
</dbReference>
<comment type="function">
    <text evidence="7">Catalyzes the specific phosphorylation of the 3-hydroxyl group of shikimic acid using ATP as a cosubstrate.</text>
</comment>
<dbReference type="PRINTS" id="PR01100">
    <property type="entry name" value="SHIKIMTKNASE"/>
</dbReference>
<feature type="binding site" evidence="7">
    <location>
        <position position="77"/>
    </location>
    <ligand>
        <name>substrate</name>
    </ligand>
</feature>
<keyword evidence="1 7" id="KW-0028">Amino-acid biosynthesis</keyword>
<comment type="caution">
    <text evidence="7">Lacks conserved residue(s) required for the propagation of feature annotation.</text>
</comment>
<evidence type="ECO:0000256" key="7">
    <source>
        <dbReference type="HAMAP-Rule" id="MF_00109"/>
    </source>
</evidence>
<comment type="cofactor">
    <cofactor evidence="7">
        <name>Mg(2+)</name>
        <dbReference type="ChEBI" id="CHEBI:18420"/>
    </cofactor>
    <text evidence="7">Binds 1 Mg(2+) ion per subunit.</text>
</comment>
<comment type="pathway">
    <text evidence="7">Metabolic intermediate biosynthesis; chorismate biosynthesis; chorismate from D-erythrose 4-phosphate and phosphoenolpyruvate: step 5/7.</text>
</comment>
<evidence type="ECO:0000256" key="2">
    <source>
        <dbReference type="ARBA" id="ARBA00022679"/>
    </source>
</evidence>
<keyword evidence="3 7" id="KW-0547">Nucleotide-binding</keyword>
<accession>A0ABS3QD52</accession>
<gene>
    <name evidence="7" type="primary">aroK</name>
    <name evidence="9" type="ORF">J4E00_06795</name>
</gene>
<keyword evidence="7" id="KW-0963">Cytoplasm</keyword>
<evidence type="ECO:0000256" key="5">
    <source>
        <dbReference type="ARBA" id="ARBA00022840"/>
    </source>
</evidence>
<keyword evidence="8" id="KW-1133">Transmembrane helix</keyword>
<evidence type="ECO:0000256" key="4">
    <source>
        <dbReference type="ARBA" id="ARBA00022777"/>
    </source>
</evidence>
<dbReference type="HAMAP" id="MF_00109">
    <property type="entry name" value="Shikimate_kinase"/>
    <property type="match status" value="1"/>
</dbReference>
<reference evidence="9 10" key="1">
    <citation type="submission" date="2021-03" db="EMBL/GenBank/DDBJ databases">
        <authorList>
            <person name="Kim M.K."/>
        </authorList>
    </citation>
    <scope>NUCLEOTIDE SEQUENCE [LARGE SCALE GENOMIC DNA]</scope>
    <source>
        <strain evidence="9 10">BT442</strain>
    </source>
</reference>
<keyword evidence="6 7" id="KW-0057">Aromatic amino acid biosynthesis</keyword>
<dbReference type="EC" id="2.7.1.71" evidence="7"/>
<dbReference type="Proteomes" id="UP000664369">
    <property type="component" value="Unassembled WGS sequence"/>
</dbReference>
<dbReference type="RefSeq" id="WP_208174361.1">
    <property type="nucleotide sequence ID" value="NZ_JAGETZ010000002.1"/>
</dbReference>
<comment type="subcellular location">
    <subcellularLocation>
        <location evidence="7">Cytoplasm</location>
    </subcellularLocation>
</comment>
<dbReference type="SUPFAM" id="SSF52540">
    <property type="entry name" value="P-loop containing nucleoside triphosphate hydrolases"/>
    <property type="match status" value="1"/>
</dbReference>